<name>A0ABR6Q4Q3_9FLAO</name>
<protein>
    <submittedName>
        <fullName evidence="1">Uncharacterized protein</fullName>
    </submittedName>
</protein>
<comment type="caution">
    <text evidence="1">The sequence shown here is derived from an EMBL/GenBank/DDBJ whole genome shotgun (WGS) entry which is preliminary data.</text>
</comment>
<dbReference type="EMBL" id="JACHKS010000003">
    <property type="protein sequence ID" value="MBB6332754.1"/>
    <property type="molecule type" value="Genomic_DNA"/>
</dbReference>
<evidence type="ECO:0000313" key="1">
    <source>
        <dbReference type="EMBL" id="MBB6332754.1"/>
    </source>
</evidence>
<proteinExistence type="predicted"/>
<evidence type="ECO:0000313" key="2">
    <source>
        <dbReference type="Proteomes" id="UP000587367"/>
    </source>
</evidence>
<sequence>MGAKNAEFRSGYLIEIKSKNIPTDFAENADF</sequence>
<gene>
    <name evidence="1" type="ORF">HNP24_003757</name>
</gene>
<accession>A0ABR6Q4Q3</accession>
<dbReference type="Proteomes" id="UP000587367">
    <property type="component" value="Unassembled WGS sequence"/>
</dbReference>
<organism evidence="1 2">
    <name type="scientific">Chryseobacterium sediminis</name>
    <dbReference type="NCBI Taxonomy" id="1679494"/>
    <lineage>
        <taxon>Bacteria</taxon>
        <taxon>Pseudomonadati</taxon>
        <taxon>Bacteroidota</taxon>
        <taxon>Flavobacteriia</taxon>
        <taxon>Flavobacteriales</taxon>
        <taxon>Weeksellaceae</taxon>
        <taxon>Chryseobacterium group</taxon>
        <taxon>Chryseobacterium</taxon>
    </lineage>
</organism>
<keyword evidence="2" id="KW-1185">Reference proteome</keyword>
<reference evidence="1 2" key="1">
    <citation type="submission" date="2020-08" db="EMBL/GenBank/DDBJ databases">
        <title>Functional genomics of gut bacteria from endangered species of beetles.</title>
        <authorList>
            <person name="Carlos-Shanley C."/>
        </authorList>
    </citation>
    <scope>NUCLEOTIDE SEQUENCE [LARGE SCALE GENOMIC DNA]</scope>
    <source>
        <strain evidence="1 2">S00068</strain>
    </source>
</reference>